<dbReference type="AlphaFoldDB" id="A0AAQ0KCW3"/>
<accession>A0AAQ0KCW3</accession>
<dbReference type="Proteomes" id="UP000253823">
    <property type="component" value="Unassembled WGS sequence"/>
</dbReference>
<dbReference type="RefSeq" id="WP_111406697.1">
    <property type="nucleotide sequence ID" value="NZ_QEPT01000002.1"/>
</dbReference>
<name>A0AAQ0KCW3_HAEPA</name>
<reference evidence="1 2" key="1">
    <citation type="submission" date="2018-05" db="EMBL/GenBank/DDBJ databases">
        <title>Draft Genome Sequences for a Diverse set of 7 Haemophilus Species.</title>
        <authorList>
            <person name="Nichols M."/>
            <person name="Topaz N."/>
            <person name="Wang X."/>
            <person name="Wang X."/>
            <person name="Boxrud D."/>
        </authorList>
    </citation>
    <scope>NUCLEOTIDE SEQUENCE [LARGE SCALE GENOMIC DNA]</scope>
    <source>
        <strain evidence="1 2">C2006002596</strain>
    </source>
</reference>
<organism evidence="1 2">
    <name type="scientific">Haemophilus parainfluenzae</name>
    <dbReference type="NCBI Taxonomy" id="729"/>
    <lineage>
        <taxon>Bacteria</taxon>
        <taxon>Pseudomonadati</taxon>
        <taxon>Pseudomonadota</taxon>
        <taxon>Gammaproteobacteria</taxon>
        <taxon>Pasteurellales</taxon>
        <taxon>Pasteurellaceae</taxon>
        <taxon>Haemophilus</taxon>
    </lineage>
</organism>
<evidence type="ECO:0000313" key="2">
    <source>
        <dbReference type="Proteomes" id="UP000253823"/>
    </source>
</evidence>
<dbReference type="EMBL" id="QEPT01000002">
    <property type="protein sequence ID" value="RDE84942.1"/>
    <property type="molecule type" value="Genomic_DNA"/>
</dbReference>
<sequence>MSEQMNRVAYALRREGVQIVESKDGRFPRMVILNPSRRLQEKGVQMTTVKNGAHIVRNVANEQGVMVYWA</sequence>
<evidence type="ECO:0000313" key="1">
    <source>
        <dbReference type="EMBL" id="RDE84942.1"/>
    </source>
</evidence>
<comment type="caution">
    <text evidence="1">The sequence shown here is derived from an EMBL/GenBank/DDBJ whole genome shotgun (WGS) entry which is preliminary data.</text>
</comment>
<gene>
    <name evidence="1" type="ORF">DPV95_04240</name>
</gene>
<proteinExistence type="predicted"/>
<protein>
    <submittedName>
        <fullName evidence="1">Uncharacterized protein</fullName>
    </submittedName>
</protein>